<name>A0ABY1QJR8_9BACT</name>
<dbReference type="RefSeq" id="WP_283434364.1">
    <property type="nucleotide sequence ID" value="NZ_FXUG01000013.1"/>
</dbReference>
<accession>A0ABY1QJR8</accession>
<evidence type="ECO:0000313" key="1">
    <source>
        <dbReference type="EMBL" id="SMP70711.1"/>
    </source>
</evidence>
<gene>
    <name evidence="1" type="ORF">SAMN06265222_113111</name>
</gene>
<proteinExistence type="predicted"/>
<dbReference type="Proteomes" id="UP001158067">
    <property type="component" value="Unassembled WGS sequence"/>
</dbReference>
<dbReference type="EMBL" id="FXUG01000013">
    <property type="protein sequence ID" value="SMP70711.1"/>
    <property type="molecule type" value="Genomic_DNA"/>
</dbReference>
<sequence>MSSGIFIYAPSKEVHSDDAIEFVVTNLENLFKTQPDTDEVFEALRTLGEWAKLGGLNPKGTT</sequence>
<organism evidence="1 2">
    <name type="scientific">Neorhodopirellula lusitana</name>
    <dbReference type="NCBI Taxonomy" id="445327"/>
    <lineage>
        <taxon>Bacteria</taxon>
        <taxon>Pseudomonadati</taxon>
        <taxon>Planctomycetota</taxon>
        <taxon>Planctomycetia</taxon>
        <taxon>Pirellulales</taxon>
        <taxon>Pirellulaceae</taxon>
        <taxon>Neorhodopirellula</taxon>
    </lineage>
</organism>
<protein>
    <submittedName>
        <fullName evidence="1">Uncharacterized protein</fullName>
    </submittedName>
</protein>
<keyword evidence="2" id="KW-1185">Reference proteome</keyword>
<evidence type="ECO:0000313" key="2">
    <source>
        <dbReference type="Proteomes" id="UP001158067"/>
    </source>
</evidence>
<reference evidence="1 2" key="1">
    <citation type="submission" date="2017-05" db="EMBL/GenBank/DDBJ databases">
        <authorList>
            <person name="Varghese N."/>
            <person name="Submissions S."/>
        </authorList>
    </citation>
    <scope>NUCLEOTIDE SEQUENCE [LARGE SCALE GENOMIC DNA]</scope>
    <source>
        <strain evidence="1 2">DSM 25457</strain>
    </source>
</reference>
<comment type="caution">
    <text evidence="1">The sequence shown here is derived from an EMBL/GenBank/DDBJ whole genome shotgun (WGS) entry which is preliminary data.</text>
</comment>